<sequence length="368" mass="40743">MFKWDVVIEGESTPYAGGRFPLVLEFSTDYPFKGPIVRFKCRVYHPNVDESGSMCFGILKPGEWKPSTKTSSTDEYKNNYEQFAKHAKEYTQLYASTTYAIYTSPNHAPVQYHLPTLIVTPHGQPHHTLYSYIHTNYNREAYLLTPSMQGDLCVAKAVPPPGSRRLGGPGPPGPVSTSRSVHCEASRNLRWTITNTGINSPVYKLMLPNPDMPGNDQPLFQISKPNPNAMFWTMFYFTYAGHLIPPKRVEFGTIQKNAVAGNGGGAGTRVSISGRTPEECAVWQTLGEGNEDMVEWIVLCAALNLIDEEIVKAAERNADPTRRASLPINSAPLVAQSASAPMHNNPPQNSKSRGAQYMSNSGPRNRHK</sequence>
<dbReference type="EMBL" id="CP119878">
    <property type="protein sequence ID" value="WFD34364.1"/>
    <property type="molecule type" value="Genomic_DNA"/>
</dbReference>
<feature type="domain" description="UBC core" evidence="2">
    <location>
        <begin position="1"/>
        <end position="125"/>
    </location>
</feature>
<evidence type="ECO:0000313" key="4">
    <source>
        <dbReference type="Proteomes" id="UP001219933"/>
    </source>
</evidence>
<name>A0AAF0J6B7_9BASI</name>
<dbReference type="PROSITE" id="PS50127">
    <property type="entry name" value="UBC_2"/>
    <property type="match status" value="1"/>
</dbReference>
<feature type="compositionally biased region" description="Polar residues" evidence="1">
    <location>
        <begin position="345"/>
        <end position="368"/>
    </location>
</feature>
<feature type="region of interest" description="Disordered" evidence="1">
    <location>
        <begin position="159"/>
        <end position="179"/>
    </location>
</feature>
<dbReference type="InterPro" id="IPR000608">
    <property type="entry name" value="UBC"/>
</dbReference>
<dbReference type="PANTHER" id="PTHR24068">
    <property type="entry name" value="UBIQUITIN-CONJUGATING ENZYME E2"/>
    <property type="match status" value="1"/>
</dbReference>
<dbReference type="AlphaFoldDB" id="A0AAF0J6B7"/>
<dbReference type="Proteomes" id="UP001219933">
    <property type="component" value="Chromosome 2"/>
</dbReference>
<evidence type="ECO:0000259" key="2">
    <source>
        <dbReference type="PROSITE" id="PS50127"/>
    </source>
</evidence>
<accession>A0AAF0J6B7</accession>
<dbReference type="SMART" id="SM00212">
    <property type="entry name" value="UBCc"/>
    <property type="match status" value="1"/>
</dbReference>
<proteinExistence type="predicted"/>
<gene>
    <name evidence="3" type="ORF">MCUN1_001203</name>
</gene>
<reference evidence="3" key="1">
    <citation type="submission" date="2023-03" db="EMBL/GenBank/DDBJ databases">
        <title>Mating type loci evolution in Malassezia.</title>
        <authorList>
            <person name="Coelho M.A."/>
        </authorList>
    </citation>
    <scope>NUCLEOTIDE SEQUENCE</scope>
    <source>
        <strain evidence="3">CBS 11721</strain>
    </source>
</reference>
<protein>
    <recommendedName>
        <fullName evidence="2">UBC core domain-containing protein</fullName>
    </recommendedName>
</protein>
<dbReference type="Gene3D" id="3.10.110.10">
    <property type="entry name" value="Ubiquitin Conjugating Enzyme"/>
    <property type="match status" value="1"/>
</dbReference>
<dbReference type="SUPFAM" id="SSF54495">
    <property type="entry name" value="UBC-like"/>
    <property type="match status" value="1"/>
</dbReference>
<keyword evidence="4" id="KW-1185">Reference proteome</keyword>
<evidence type="ECO:0000313" key="3">
    <source>
        <dbReference type="EMBL" id="WFD34364.1"/>
    </source>
</evidence>
<dbReference type="Pfam" id="PF00179">
    <property type="entry name" value="UQ_con"/>
    <property type="match status" value="1"/>
</dbReference>
<evidence type="ECO:0000256" key="1">
    <source>
        <dbReference type="SAM" id="MobiDB-lite"/>
    </source>
</evidence>
<dbReference type="InterPro" id="IPR016135">
    <property type="entry name" value="UBQ-conjugating_enzyme/RWD"/>
</dbReference>
<organism evidence="3 4">
    <name type="scientific">Malassezia cuniculi</name>
    <dbReference type="NCBI Taxonomy" id="948313"/>
    <lineage>
        <taxon>Eukaryota</taxon>
        <taxon>Fungi</taxon>
        <taxon>Dikarya</taxon>
        <taxon>Basidiomycota</taxon>
        <taxon>Ustilaginomycotina</taxon>
        <taxon>Malasseziomycetes</taxon>
        <taxon>Malasseziales</taxon>
        <taxon>Malasseziaceae</taxon>
        <taxon>Malassezia</taxon>
    </lineage>
</organism>
<feature type="region of interest" description="Disordered" evidence="1">
    <location>
        <begin position="322"/>
        <end position="368"/>
    </location>
</feature>